<keyword evidence="1" id="KW-0732">Signal</keyword>
<feature type="signal peptide" evidence="1">
    <location>
        <begin position="1"/>
        <end position="19"/>
    </location>
</feature>
<accession>A0A1I6VR92</accession>
<gene>
    <name evidence="2" type="ORF">SAMN05660206_11634</name>
</gene>
<organism evidence="2 3">
    <name type="scientific">Sphingobacterium wenxiniae</name>
    <dbReference type="NCBI Taxonomy" id="683125"/>
    <lineage>
        <taxon>Bacteria</taxon>
        <taxon>Pseudomonadati</taxon>
        <taxon>Bacteroidota</taxon>
        <taxon>Sphingobacteriia</taxon>
        <taxon>Sphingobacteriales</taxon>
        <taxon>Sphingobacteriaceae</taxon>
        <taxon>Sphingobacterium</taxon>
    </lineage>
</organism>
<feature type="chain" id="PRO_5011550552" description="Lipocalin-like domain-containing protein" evidence="1">
    <location>
        <begin position="20"/>
        <end position="138"/>
    </location>
</feature>
<sequence length="138" mass="15633">MKFNLVIALTILVIGVACAQSVNHKLNGIWYVVSKTETLTEEDTVIDIDEDIYERGEKIYHIEGNTLTIIEGAGKHKMELPIKVSDEQLYLGKIERKKEPYHITLKDNELILTKIKIKGGNQRLTEVVTLEKQADSTP</sequence>
<dbReference type="RefSeq" id="WP_093367506.1">
    <property type="nucleotide sequence ID" value="NZ_FOZZ01000016.1"/>
</dbReference>
<reference evidence="2 3" key="1">
    <citation type="submission" date="2016-10" db="EMBL/GenBank/DDBJ databases">
        <authorList>
            <person name="de Groot N.N."/>
        </authorList>
    </citation>
    <scope>NUCLEOTIDE SEQUENCE [LARGE SCALE GENOMIC DNA]</scope>
    <source>
        <strain evidence="2 3">DSM 22789</strain>
    </source>
</reference>
<dbReference type="PROSITE" id="PS51257">
    <property type="entry name" value="PROKAR_LIPOPROTEIN"/>
    <property type="match status" value="1"/>
</dbReference>
<dbReference type="Proteomes" id="UP000198785">
    <property type="component" value="Unassembled WGS sequence"/>
</dbReference>
<evidence type="ECO:0000256" key="1">
    <source>
        <dbReference type="SAM" id="SignalP"/>
    </source>
</evidence>
<name>A0A1I6VR92_9SPHI</name>
<proteinExistence type="predicted"/>
<evidence type="ECO:0000313" key="3">
    <source>
        <dbReference type="Proteomes" id="UP000198785"/>
    </source>
</evidence>
<keyword evidence="3" id="KW-1185">Reference proteome</keyword>
<dbReference type="OrthoDB" id="120493at117747"/>
<dbReference type="EMBL" id="FOZZ01000016">
    <property type="protein sequence ID" value="SFT15944.1"/>
    <property type="molecule type" value="Genomic_DNA"/>
</dbReference>
<dbReference type="AlphaFoldDB" id="A0A1I6VR92"/>
<evidence type="ECO:0008006" key="4">
    <source>
        <dbReference type="Google" id="ProtNLM"/>
    </source>
</evidence>
<protein>
    <recommendedName>
        <fullName evidence="4">Lipocalin-like domain-containing protein</fullName>
    </recommendedName>
</protein>
<evidence type="ECO:0000313" key="2">
    <source>
        <dbReference type="EMBL" id="SFT15944.1"/>
    </source>
</evidence>